<feature type="domain" description="Thioesterase" evidence="2">
    <location>
        <begin position="23"/>
        <end position="243"/>
    </location>
</feature>
<sequence length="255" mass="27936">MTAETLPGRWVARSRTSDDVRLRLLCFPHVGAGATAFRAWIPHLPPGVELCAVRLPGRENRLAEPLLDSPDALFPLLDPALETLLDLPFAVIGHCSGSVLAYEYVRRLQRAGGPPPRHIVLSSAPGAAVRQINDPLHLLPRDELIARVSEFGGMPEAVSSDADLMTMFERILRADYRVIELLTYSTGAPLDVPITVLGGRRDEFVTVCEMAAWSEATSKEFTLHLLDAGHYVLYKAAATIGRLVREISEAGNDEH</sequence>
<dbReference type="RefSeq" id="WP_196806799.1">
    <property type="nucleotide sequence ID" value="NZ_FMCV01000032.1"/>
</dbReference>
<dbReference type="InterPro" id="IPR001031">
    <property type="entry name" value="Thioesterase"/>
</dbReference>
<dbReference type="Proteomes" id="UP000198551">
    <property type="component" value="Unassembled WGS sequence"/>
</dbReference>
<protein>
    <submittedName>
        <fullName evidence="3">Medium-chain acyl-[acyl-carrier-protein] hydrolase</fullName>
    </submittedName>
</protein>
<evidence type="ECO:0000256" key="1">
    <source>
        <dbReference type="ARBA" id="ARBA00007169"/>
    </source>
</evidence>
<evidence type="ECO:0000313" key="4">
    <source>
        <dbReference type="Proteomes" id="UP000198551"/>
    </source>
</evidence>
<organism evidence="3 4">
    <name type="scientific">Micromonospora marina</name>
    <dbReference type="NCBI Taxonomy" id="307120"/>
    <lineage>
        <taxon>Bacteria</taxon>
        <taxon>Bacillati</taxon>
        <taxon>Actinomycetota</taxon>
        <taxon>Actinomycetes</taxon>
        <taxon>Micromonosporales</taxon>
        <taxon>Micromonosporaceae</taxon>
        <taxon>Micromonospora</taxon>
    </lineage>
</organism>
<dbReference type="Pfam" id="PF00975">
    <property type="entry name" value="Thioesterase"/>
    <property type="match status" value="1"/>
</dbReference>
<dbReference type="GO" id="GO:0016787">
    <property type="term" value="F:hydrolase activity"/>
    <property type="evidence" value="ECO:0007669"/>
    <property type="project" value="UniProtKB-KW"/>
</dbReference>
<keyword evidence="4" id="KW-1185">Reference proteome</keyword>
<dbReference type="InterPro" id="IPR029058">
    <property type="entry name" value="AB_hydrolase_fold"/>
</dbReference>
<reference evidence="4" key="1">
    <citation type="submission" date="2016-06" db="EMBL/GenBank/DDBJ databases">
        <authorList>
            <person name="Varghese N."/>
        </authorList>
    </citation>
    <scope>NUCLEOTIDE SEQUENCE [LARGE SCALE GENOMIC DNA]</scope>
    <source>
        <strain evidence="4">DSM 45555</strain>
    </source>
</reference>
<gene>
    <name evidence="3" type="ORF">GA0070215_13218</name>
</gene>
<dbReference type="EMBL" id="FMCV01000032">
    <property type="protein sequence ID" value="SCF45033.1"/>
    <property type="molecule type" value="Genomic_DNA"/>
</dbReference>
<accession>A0A1C5AIK8</accession>
<evidence type="ECO:0000259" key="2">
    <source>
        <dbReference type="Pfam" id="PF00975"/>
    </source>
</evidence>
<dbReference type="Gene3D" id="3.40.50.1820">
    <property type="entry name" value="alpha/beta hydrolase"/>
    <property type="match status" value="1"/>
</dbReference>
<evidence type="ECO:0000313" key="3">
    <source>
        <dbReference type="EMBL" id="SCF45033.1"/>
    </source>
</evidence>
<proteinExistence type="inferred from homology"/>
<name>A0A1C5AIK8_9ACTN</name>
<dbReference type="GO" id="GO:0008610">
    <property type="term" value="P:lipid biosynthetic process"/>
    <property type="evidence" value="ECO:0007669"/>
    <property type="project" value="TreeGrafter"/>
</dbReference>
<dbReference type="PANTHER" id="PTHR11487">
    <property type="entry name" value="THIOESTERASE"/>
    <property type="match status" value="1"/>
</dbReference>
<dbReference type="PANTHER" id="PTHR11487:SF0">
    <property type="entry name" value="S-ACYL FATTY ACID SYNTHASE THIOESTERASE, MEDIUM CHAIN"/>
    <property type="match status" value="1"/>
</dbReference>
<dbReference type="InterPro" id="IPR012223">
    <property type="entry name" value="TEII"/>
</dbReference>
<keyword evidence="3" id="KW-0378">Hydrolase</keyword>
<comment type="similarity">
    <text evidence="1">Belongs to the thioesterase family.</text>
</comment>
<dbReference type="SUPFAM" id="SSF53474">
    <property type="entry name" value="alpha/beta-Hydrolases"/>
    <property type="match status" value="1"/>
</dbReference>
<dbReference type="AlphaFoldDB" id="A0A1C5AIK8"/>